<dbReference type="PANTHER" id="PTHR30536:SF5">
    <property type="entry name" value="ALTRONATE DEHYDRATASE"/>
    <property type="match status" value="1"/>
</dbReference>
<accession>A0A9D1J2R6</accession>
<dbReference type="Pfam" id="PF20629">
    <property type="entry name" value="GD_AH_C"/>
    <property type="match status" value="1"/>
</dbReference>
<dbReference type="Pfam" id="PF08666">
    <property type="entry name" value="SAF"/>
    <property type="match status" value="1"/>
</dbReference>
<organism evidence="4 5">
    <name type="scientific">Candidatus Gallacutalibacter pullicola</name>
    <dbReference type="NCBI Taxonomy" id="2840830"/>
    <lineage>
        <taxon>Bacteria</taxon>
        <taxon>Bacillati</taxon>
        <taxon>Bacillota</taxon>
        <taxon>Clostridia</taxon>
        <taxon>Eubacteriales</taxon>
        <taxon>Candidatus Gallacutalibacter</taxon>
    </lineage>
</organism>
<evidence type="ECO:0000256" key="1">
    <source>
        <dbReference type="ARBA" id="ARBA00010986"/>
    </source>
</evidence>
<dbReference type="AlphaFoldDB" id="A0A9D1J2R6"/>
<protein>
    <submittedName>
        <fullName evidence="4">Altronate dehydratase</fullName>
    </submittedName>
</protein>
<dbReference type="GO" id="GO:0016829">
    <property type="term" value="F:lyase activity"/>
    <property type="evidence" value="ECO:0007669"/>
    <property type="project" value="UniProtKB-KW"/>
</dbReference>
<evidence type="ECO:0000259" key="3">
    <source>
        <dbReference type="SMART" id="SM00858"/>
    </source>
</evidence>
<dbReference type="Gene3D" id="2.30.130.110">
    <property type="match status" value="1"/>
</dbReference>
<keyword evidence="2" id="KW-0456">Lyase</keyword>
<comment type="caution">
    <text evidence="4">The sequence shown here is derived from an EMBL/GenBank/DDBJ whole genome shotgun (WGS) entry which is preliminary data.</text>
</comment>
<name>A0A9D1J2R6_9FIRM</name>
<feature type="domain" description="SAF" evidence="3">
    <location>
        <begin position="11"/>
        <end position="82"/>
    </location>
</feature>
<dbReference type="InterPro" id="IPR007392">
    <property type="entry name" value="GD_AH_second"/>
</dbReference>
<gene>
    <name evidence="4" type="ORF">IAA54_12080</name>
</gene>
<comment type="similarity">
    <text evidence="1">Belongs to the UxaA family.</text>
</comment>
<evidence type="ECO:0000313" key="4">
    <source>
        <dbReference type="EMBL" id="HIR58389.1"/>
    </source>
</evidence>
<dbReference type="InterPro" id="IPR048332">
    <property type="entry name" value="GD_AH_C"/>
</dbReference>
<dbReference type="InterPro" id="IPR044144">
    <property type="entry name" value="SAF_UxaA/GarD"/>
</dbReference>
<reference evidence="4" key="1">
    <citation type="submission" date="2020-10" db="EMBL/GenBank/DDBJ databases">
        <authorList>
            <person name="Gilroy R."/>
        </authorList>
    </citation>
    <scope>NUCLEOTIDE SEQUENCE</scope>
    <source>
        <strain evidence="4">ChiSjej1B19-7085</strain>
    </source>
</reference>
<dbReference type="InterPro" id="IPR013974">
    <property type="entry name" value="SAF"/>
</dbReference>
<dbReference type="GO" id="GO:0019698">
    <property type="term" value="P:D-galacturonate catabolic process"/>
    <property type="evidence" value="ECO:0007669"/>
    <property type="project" value="TreeGrafter"/>
</dbReference>
<dbReference type="EMBL" id="DVHF01000154">
    <property type="protein sequence ID" value="HIR58389.1"/>
    <property type="molecule type" value="Genomic_DNA"/>
</dbReference>
<proteinExistence type="inferred from homology"/>
<dbReference type="PANTHER" id="PTHR30536">
    <property type="entry name" value="ALTRONATE/GALACTARATE DEHYDRATASE"/>
    <property type="match status" value="1"/>
</dbReference>
<sequence length="493" mass="53640">MDKVFKINPKDNVVVALEDVKQGETFTVDGAQVTAKQDITRGHKMAIRPIADGECVVKYGNPIGTANGRIEAGDWVHIQNVKTRLGDLLEYTYEPGFHDLPKVEQKTFQGYVRKDGKVGIRNEVWIIPTVGCVNAIAKAIEDASQKFLTPEIDGIFSYSHPYGCSQMGEDHINTQKALCGLIHHPNAGAVLVVALGCENNTMEQMKERLGEYDPDRVKFIVCQEHEDEIADGVELVGELCKYAAQFKRETCPASMLTVGLKCGGSDGLSGITANPLVGAFSDLLVARGGTTILTEVPEMFGAETILMNRCKDKETFQKTVDLINNFKQYFMDHHQEIDSNPSPGNKAGGITTLEDKSLGCIQKGGSATVNDVLTYGQPVKEKGLNLLQAPGNDLVASLALAVSGAHMVLFTTGRGTPFGCPVPTVKISSNTPLSVRKADWIDFNAGCLVEGTPMEELSEKFFDYLMEVASGKHTKSENFDKRDLAIFKDGVTL</sequence>
<reference evidence="4" key="2">
    <citation type="journal article" date="2021" name="PeerJ">
        <title>Extensive microbial diversity within the chicken gut microbiome revealed by metagenomics and culture.</title>
        <authorList>
            <person name="Gilroy R."/>
            <person name="Ravi A."/>
            <person name="Getino M."/>
            <person name="Pursley I."/>
            <person name="Horton D.L."/>
            <person name="Alikhan N.F."/>
            <person name="Baker D."/>
            <person name="Gharbi K."/>
            <person name="Hall N."/>
            <person name="Watson M."/>
            <person name="Adriaenssens E.M."/>
            <person name="Foster-Nyarko E."/>
            <person name="Jarju S."/>
            <person name="Secka A."/>
            <person name="Antonio M."/>
            <person name="Oren A."/>
            <person name="Chaudhuri R.R."/>
            <person name="La Ragione R."/>
            <person name="Hildebrand F."/>
            <person name="Pallen M.J."/>
        </authorList>
    </citation>
    <scope>NUCLEOTIDE SEQUENCE</scope>
    <source>
        <strain evidence="4">ChiSjej1B19-7085</strain>
    </source>
</reference>
<dbReference type="Proteomes" id="UP000886785">
    <property type="component" value="Unassembled WGS sequence"/>
</dbReference>
<dbReference type="CDD" id="cd11613">
    <property type="entry name" value="SAF_AH_GD"/>
    <property type="match status" value="1"/>
</dbReference>
<dbReference type="InterPro" id="IPR052172">
    <property type="entry name" value="UxaA_altronate/galactarate_dh"/>
</dbReference>
<evidence type="ECO:0000256" key="2">
    <source>
        <dbReference type="ARBA" id="ARBA00023239"/>
    </source>
</evidence>
<evidence type="ECO:0000313" key="5">
    <source>
        <dbReference type="Proteomes" id="UP000886785"/>
    </source>
</evidence>
<dbReference type="Pfam" id="PF04295">
    <property type="entry name" value="GD_AH_second"/>
    <property type="match status" value="1"/>
</dbReference>
<dbReference type="SMART" id="SM00858">
    <property type="entry name" value="SAF"/>
    <property type="match status" value="1"/>
</dbReference>